<gene>
    <name evidence="2" type="ORF">BECKH772A_GA0070896_107681</name>
    <name evidence="3" type="ORF">BECKH772B_GA0070898_108721</name>
    <name evidence="4" type="ORF">BECKH772C_GA0070978_108931</name>
</gene>
<evidence type="ECO:0000313" key="4">
    <source>
        <dbReference type="EMBL" id="VFK11916.1"/>
    </source>
</evidence>
<feature type="transmembrane region" description="Helical" evidence="1">
    <location>
        <begin position="34"/>
        <end position="51"/>
    </location>
</feature>
<proteinExistence type="predicted"/>
<dbReference type="EMBL" id="CAADFJ010000893">
    <property type="protein sequence ID" value="VFK11916.1"/>
    <property type="molecule type" value="Genomic_DNA"/>
</dbReference>
<name>A0A450W4F3_9GAMM</name>
<sequence length="89" mass="9773">MTLANDGVRFPISEAFTPLHNCRAFLDGNLVRKLSTMLMGAMALFPLFLAARARVESSATALIPEDVLVAPFVTYSWVILFLEPKARGC</sequence>
<accession>A0A450W4F3</accession>
<reference evidence="4" key="1">
    <citation type="submission" date="2019-02" db="EMBL/GenBank/DDBJ databases">
        <authorList>
            <person name="Gruber-Vodicka R. H."/>
            <person name="Seah K. B. B."/>
        </authorList>
    </citation>
    <scope>NUCLEOTIDE SEQUENCE</scope>
    <source>
        <strain evidence="4">BECK_SA2B12</strain>
        <strain evidence="2">BECK_SA2B15</strain>
        <strain evidence="3">BECK_SA2B20</strain>
    </source>
</reference>
<protein>
    <submittedName>
        <fullName evidence="4">Uncharacterized protein</fullName>
    </submittedName>
</protein>
<evidence type="ECO:0000313" key="3">
    <source>
        <dbReference type="EMBL" id="VFK08222.1"/>
    </source>
</evidence>
<organism evidence="4">
    <name type="scientific">Candidatus Kentrum eta</name>
    <dbReference type="NCBI Taxonomy" id="2126337"/>
    <lineage>
        <taxon>Bacteria</taxon>
        <taxon>Pseudomonadati</taxon>
        <taxon>Pseudomonadota</taxon>
        <taxon>Gammaproteobacteria</taxon>
        <taxon>Candidatus Kentrum</taxon>
    </lineage>
</organism>
<dbReference type="AlphaFoldDB" id="A0A450W4F3"/>
<keyword evidence="1" id="KW-0472">Membrane</keyword>
<dbReference type="EMBL" id="CAADFG010000768">
    <property type="protein sequence ID" value="VFK07730.1"/>
    <property type="molecule type" value="Genomic_DNA"/>
</dbReference>
<keyword evidence="1" id="KW-1133">Transmembrane helix</keyword>
<evidence type="ECO:0000313" key="2">
    <source>
        <dbReference type="EMBL" id="VFK07730.1"/>
    </source>
</evidence>
<evidence type="ECO:0000256" key="1">
    <source>
        <dbReference type="SAM" id="Phobius"/>
    </source>
</evidence>
<keyword evidence="1" id="KW-0812">Transmembrane</keyword>
<dbReference type="EMBL" id="CAADFI010000872">
    <property type="protein sequence ID" value="VFK08222.1"/>
    <property type="molecule type" value="Genomic_DNA"/>
</dbReference>